<dbReference type="Proteomes" id="UP000247810">
    <property type="component" value="Unassembled WGS sequence"/>
</dbReference>
<evidence type="ECO:0000256" key="1">
    <source>
        <dbReference type="ARBA" id="ARBA00004651"/>
    </source>
</evidence>
<dbReference type="GO" id="GO:0015677">
    <property type="term" value="P:copper ion import"/>
    <property type="evidence" value="ECO:0007669"/>
    <property type="project" value="TreeGrafter"/>
</dbReference>
<keyword evidence="5 10" id="KW-0812">Transmembrane</keyword>
<feature type="domain" description="FAD-binding FR-type" evidence="11">
    <location>
        <begin position="231"/>
        <end position="352"/>
    </location>
</feature>
<organism evidence="12 13">
    <name type="scientific">Aspergillus ellipticus CBS 707.79</name>
    <dbReference type="NCBI Taxonomy" id="1448320"/>
    <lineage>
        <taxon>Eukaryota</taxon>
        <taxon>Fungi</taxon>
        <taxon>Dikarya</taxon>
        <taxon>Ascomycota</taxon>
        <taxon>Pezizomycotina</taxon>
        <taxon>Eurotiomycetes</taxon>
        <taxon>Eurotiomycetidae</taxon>
        <taxon>Eurotiales</taxon>
        <taxon>Aspergillaceae</taxon>
        <taxon>Aspergillus</taxon>
        <taxon>Aspergillus subgen. Circumdati</taxon>
    </lineage>
</organism>
<dbReference type="SUPFAM" id="SSF63380">
    <property type="entry name" value="Riboflavin synthase domain-like"/>
    <property type="match status" value="1"/>
</dbReference>
<feature type="transmembrane region" description="Helical" evidence="10">
    <location>
        <begin position="212"/>
        <end position="234"/>
    </location>
</feature>
<feature type="transmembrane region" description="Helical" evidence="10">
    <location>
        <begin position="53"/>
        <end position="75"/>
    </location>
</feature>
<evidence type="ECO:0000256" key="5">
    <source>
        <dbReference type="ARBA" id="ARBA00022692"/>
    </source>
</evidence>
<comment type="catalytic activity">
    <reaction evidence="9">
        <text>2 a Fe(II)-siderophore + NADP(+) + H(+) = 2 a Fe(III)-siderophore + NADPH</text>
        <dbReference type="Rhea" id="RHEA:28795"/>
        <dbReference type="Rhea" id="RHEA-COMP:11342"/>
        <dbReference type="Rhea" id="RHEA-COMP:11344"/>
        <dbReference type="ChEBI" id="CHEBI:15378"/>
        <dbReference type="ChEBI" id="CHEBI:29033"/>
        <dbReference type="ChEBI" id="CHEBI:29034"/>
        <dbReference type="ChEBI" id="CHEBI:57783"/>
        <dbReference type="ChEBI" id="CHEBI:58349"/>
        <dbReference type="EC" id="1.16.1.9"/>
    </reaction>
</comment>
<dbReference type="GO" id="GO:0006826">
    <property type="term" value="P:iron ion transport"/>
    <property type="evidence" value="ECO:0007669"/>
    <property type="project" value="TreeGrafter"/>
</dbReference>
<evidence type="ECO:0000256" key="2">
    <source>
        <dbReference type="ARBA" id="ARBA00012668"/>
    </source>
</evidence>
<evidence type="ECO:0000256" key="6">
    <source>
        <dbReference type="ARBA" id="ARBA00022989"/>
    </source>
</evidence>
<keyword evidence="4" id="KW-1003">Cell membrane</keyword>
<dbReference type="EMBL" id="KZ825810">
    <property type="protein sequence ID" value="PYH98613.1"/>
    <property type="molecule type" value="Genomic_DNA"/>
</dbReference>
<dbReference type="Pfam" id="PF01794">
    <property type="entry name" value="Ferric_reduct"/>
    <property type="match status" value="1"/>
</dbReference>
<proteinExistence type="predicted"/>
<evidence type="ECO:0000313" key="13">
    <source>
        <dbReference type="Proteomes" id="UP000247810"/>
    </source>
</evidence>
<keyword evidence="7" id="KW-0406">Ion transport</keyword>
<dbReference type="InterPro" id="IPR039261">
    <property type="entry name" value="FNR_nucleotide-bd"/>
</dbReference>
<dbReference type="GO" id="GO:0006879">
    <property type="term" value="P:intracellular iron ion homeostasis"/>
    <property type="evidence" value="ECO:0007669"/>
    <property type="project" value="TreeGrafter"/>
</dbReference>
<keyword evidence="8 10" id="KW-0472">Membrane</keyword>
<evidence type="ECO:0000256" key="8">
    <source>
        <dbReference type="ARBA" id="ARBA00023136"/>
    </source>
</evidence>
<evidence type="ECO:0000256" key="9">
    <source>
        <dbReference type="ARBA" id="ARBA00048483"/>
    </source>
</evidence>
<comment type="subcellular location">
    <subcellularLocation>
        <location evidence="1">Cell membrane</location>
        <topology evidence="1">Multi-pass membrane protein</topology>
    </subcellularLocation>
</comment>
<dbReference type="InterPro" id="IPR013130">
    <property type="entry name" value="Fe3_Rdtase_TM_dom"/>
</dbReference>
<evidence type="ECO:0000256" key="10">
    <source>
        <dbReference type="SAM" id="Phobius"/>
    </source>
</evidence>
<dbReference type="Pfam" id="PF08022">
    <property type="entry name" value="FAD_binding_8"/>
    <property type="match status" value="1"/>
</dbReference>
<dbReference type="CDD" id="cd06186">
    <property type="entry name" value="NOX_Duox_like_FAD_NADP"/>
    <property type="match status" value="1"/>
</dbReference>
<evidence type="ECO:0000256" key="7">
    <source>
        <dbReference type="ARBA" id="ARBA00023065"/>
    </source>
</evidence>
<feature type="transmembrane region" description="Helical" evidence="10">
    <location>
        <begin position="327"/>
        <end position="346"/>
    </location>
</feature>
<feature type="transmembrane region" description="Helical" evidence="10">
    <location>
        <begin position="95"/>
        <end position="115"/>
    </location>
</feature>
<evidence type="ECO:0000259" key="11">
    <source>
        <dbReference type="PROSITE" id="PS51384"/>
    </source>
</evidence>
<keyword evidence="3" id="KW-0813">Transport</keyword>
<dbReference type="InterPro" id="IPR017927">
    <property type="entry name" value="FAD-bd_FR_type"/>
</dbReference>
<protein>
    <recommendedName>
        <fullName evidence="2">ferric-chelate reductase (NADPH)</fullName>
        <ecNumber evidence="2">1.16.1.9</ecNumber>
    </recommendedName>
</protein>
<dbReference type="PANTHER" id="PTHR32361">
    <property type="entry name" value="FERRIC/CUPRIC REDUCTASE TRANSMEMBRANE COMPONENT"/>
    <property type="match status" value="1"/>
</dbReference>
<dbReference type="GO" id="GO:0005886">
    <property type="term" value="C:plasma membrane"/>
    <property type="evidence" value="ECO:0007669"/>
    <property type="project" value="UniProtKB-SubCell"/>
</dbReference>
<feature type="transmembrane region" description="Helical" evidence="10">
    <location>
        <begin position="152"/>
        <end position="176"/>
    </location>
</feature>
<dbReference type="PROSITE" id="PS51384">
    <property type="entry name" value="FAD_FR"/>
    <property type="match status" value="1"/>
</dbReference>
<dbReference type="OrthoDB" id="4494341at2759"/>
<feature type="transmembrane region" description="Helical" evidence="10">
    <location>
        <begin position="358"/>
        <end position="379"/>
    </location>
</feature>
<dbReference type="STRING" id="1448320.A0A319E4I4"/>
<sequence length="499" mass="56685">MDILFVYTAAAGSVLISLVLLRLIPHLFPLLNTISILTSKYLTYPYMVKHHRLFGPWTVASVVLHLVYIAVNTFFLVFPPSSMSDASNRAAKLSLINISFLFAGSPLSLLADILGISLRTCRTMHRAAAWMAGAELTAHIVLSGQGKNTSQNLGFLLGIIAAAQIALILLFSLPFLRTRIYEAFNRIHQGLACFILYATWRHSPSRSHMPRVLVIIMIAILGLTFIFQTVRTLYQNGVLSSRPSTRVLVNLMEEGLKEGILRVRVKLSRPMKVHTGQYIYLWMPSITFWSWTQSHPFIVTSWSRKEQPTLELFVQPRHGFSRSLARHCLPSYNGYLSFLGFVSGPYGLREPVERYDRILLVASDVGIAAVLPYLRMLVYSSKTYSARARRLHFVWQLLLLTWNQVLTISIYNESGTVPESFGYHERAFVHSGKPDYRGVIEKELSGDYFRKSPNQQEKQEASLVTSTVSASEETRDKLRSITREFLKMKLKLFTLDFQP</sequence>
<dbReference type="VEuPathDB" id="FungiDB:BO71DRAFT_416233"/>
<dbReference type="InterPro" id="IPR051410">
    <property type="entry name" value="Ferric/Cupric_Reductase"/>
</dbReference>
<evidence type="ECO:0000256" key="4">
    <source>
        <dbReference type="ARBA" id="ARBA00022475"/>
    </source>
</evidence>
<dbReference type="Gene3D" id="3.40.50.80">
    <property type="entry name" value="Nucleotide-binding domain of ferredoxin-NADP reductase (FNR) module"/>
    <property type="match status" value="1"/>
</dbReference>
<dbReference type="GO" id="GO:0052851">
    <property type="term" value="F:ferric-chelate reductase (NADPH) activity"/>
    <property type="evidence" value="ECO:0007669"/>
    <property type="project" value="UniProtKB-EC"/>
</dbReference>
<dbReference type="AlphaFoldDB" id="A0A319E4I4"/>
<dbReference type="PANTHER" id="PTHR32361:SF26">
    <property type="entry name" value="FAD-BINDING 8 DOMAIN-CONTAINING PROTEIN-RELATED"/>
    <property type="match status" value="1"/>
</dbReference>
<reference evidence="12 13" key="1">
    <citation type="submission" date="2018-02" db="EMBL/GenBank/DDBJ databases">
        <title>The genomes of Aspergillus section Nigri reveals drivers in fungal speciation.</title>
        <authorList>
            <consortium name="DOE Joint Genome Institute"/>
            <person name="Vesth T.C."/>
            <person name="Nybo J."/>
            <person name="Theobald S."/>
            <person name="Brandl J."/>
            <person name="Frisvad J.C."/>
            <person name="Nielsen K.F."/>
            <person name="Lyhne E.K."/>
            <person name="Kogle M.E."/>
            <person name="Kuo A."/>
            <person name="Riley R."/>
            <person name="Clum A."/>
            <person name="Nolan M."/>
            <person name="Lipzen A."/>
            <person name="Salamov A."/>
            <person name="Henrissat B."/>
            <person name="Wiebenga A."/>
            <person name="De vries R.P."/>
            <person name="Grigoriev I.V."/>
            <person name="Mortensen U.H."/>
            <person name="Andersen M.R."/>
            <person name="Baker S.E."/>
        </authorList>
    </citation>
    <scope>NUCLEOTIDE SEQUENCE [LARGE SCALE GENOMIC DNA]</scope>
    <source>
        <strain evidence="12 13">CBS 707.79</strain>
    </source>
</reference>
<name>A0A319E4I4_9EURO</name>
<dbReference type="InterPro" id="IPR017938">
    <property type="entry name" value="Riboflavin_synthase-like_b-brl"/>
</dbReference>
<keyword evidence="13" id="KW-1185">Reference proteome</keyword>
<dbReference type="EC" id="1.16.1.9" evidence="2"/>
<gene>
    <name evidence="12" type="ORF">BO71DRAFT_416233</name>
</gene>
<keyword evidence="6 10" id="KW-1133">Transmembrane helix</keyword>
<evidence type="ECO:0000313" key="12">
    <source>
        <dbReference type="EMBL" id="PYH98613.1"/>
    </source>
</evidence>
<feature type="transmembrane region" description="Helical" evidence="10">
    <location>
        <begin position="6"/>
        <end position="32"/>
    </location>
</feature>
<accession>A0A319E4I4</accession>
<evidence type="ECO:0000256" key="3">
    <source>
        <dbReference type="ARBA" id="ARBA00022448"/>
    </source>
</evidence>
<dbReference type="InterPro" id="IPR013112">
    <property type="entry name" value="FAD-bd_8"/>
</dbReference>